<gene>
    <name evidence="1" type="ORF">PIIN_09414</name>
</gene>
<dbReference type="Proteomes" id="UP000007148">
    <property type="component" value="Unassembled WGS sequence"/>
</dbReference>
<reference evidence="1 2" key="1">
    <citation type="journal article" date="2011" name="PLoS Pathog.">
        <title>Endophytic Life Strategies Decoded by Genome and Transcriptome Analyses of the Mutualistic Root Symbiont Piriformospora indica.</title>
        <authorList>
            <person name="Zuccaro A."/>
            <person name="Lahrmann U."/>
            <person name="Guldener U."/>
            <person name="Langen G."/>
            <person name="Pfiffi S."/>
            <person name="Biedenkopf D."/>
            <person name="Wong P."/>
            <person name="Samans B."/>
            <person name="Grimm C."/>
            <person name="Basiewicz M."/>
            <person name="Murat C."/>
            <person name="Martin F."/>
            <person name="Kogel K.H."/>
        </authorList>
    </citation>
    <scope>NUCLEOTIDE SEQUENCE [LARGE SCALE GENOMIC DNA]</scope>
    <source>
        <strain evidence="1 2">DSM 11827</strain>
    </source>
</reference>
<dbReference type="InParanoid" id="G4TVT8"/>
<sequence length="57" mass="6392">MAIDMVGEYKSCLEVIPKTPGFTHEGFTVFSPTTSSDANMLDWNPQNSPIRPNFRCL</sequence>
<dbReference type="AlphaFoldDB" id="G4TVT8"/>
<organism evidence="1 2">
    <name type="scientific">Serendipita indica (strain DSM 11827)</name>
    <name type="common">Root endophyte fungus</name>
    <name type="synonym">Piriformospora indica</name>
    <dbReference type="NCBI Taxonomy" id="1109443"/>
    <lineage>
        <taxon>Eukaryota</taxon>
        <taxon>Fungi</taxon>
        <taxon>Dikarya</taxon>
        <taxon>Basidiomycota</taxon>
        <taxon>Agaricomycotina</taxon>
        <taxon>Agaricomycetes</taxon>
        <taxon>Sebacinales</taxon>
        <taxon>Serendipitaceae</taxon>
        <taxon>Serendipita</taxon>
    </lineage>
</organism>
<dbReference type="EMBL" id="CAFZ01000449">
    <property type="protein sequence ID" value="CCA75431.1"/>
    <property type="molecule type" value="Genomic_DNA"/>
</dbReference>
<keyword evidence="2" id="KW-1185">Reference proteome</keyword>
<evidence type="ECO:0000313" key="2">
    <source>
        <dbReference type="Proteomes" id="UP000007148"/>
    </source>
</evidence>
<evidence type="ECO:0000313" key="1">
    <source>
        <dbReference type="EMBL" id="CCA75431.1"/>
    </source>
</evidence>
<accession>G4TVT8</accession>
<protein>
    <submittedName>
        <fullName evidence="1">Uncharacterized protein</fullName>
    </submittedName>
</protein>
<comment type="caution">
    <text evidence="1">The sequence shown here is derived from an EMBL/GenBank/DDBJ whole genome shotgun (WGS) entry which is preliminary data.</text>
</comment>
<proteinExistence type="predicted"/>
<dbReference type="HOGENOM" id="CLU_2997286_0_0_1"/>
<name>G4TVT8_SERID</name>